<protein>
    <submittedName>
        <fullName evidence="1">Uncharacterized protein</fullName>
    </submittedName>
</protein>
<accession>U9T3E9</accession>
<reference evidence="1" key="1">
    <citation type="submission" date="2013-07" db="EMBL/GenBank/DDBJ databases">
        <title>The genome of an arbuscular mycorrhizal fungus provides insights into the evolution of the oldest plant symbiosis.</title>
        <authorList>
            <consortium name="DOE Joint Genome Institute"/>
            <person name="Tisserant E."/>
            <person name="Malbreil M."/>
            <person name="Kuo A."/>
            <person name="Kohler A."/>
            <person name="Symeonidi A."/>
            <person name="Balestrini R."/>
            <person name="Charron P."/>
            <person name="Duensing N."/>
            <person name="Frei-dit-Frey N."/>
            <person name="Gianinazzi-Pearson V."/>
            <person name="Gilbert B."/>
            <person name="Handa Y."/>
            <person name="Hijri M."/>
            <person name="Kaul R."/>
            <person name="Kawaguchi M."/>
            <person name="Krajinski F."/>
            <person name="Lammers P."/>
            <person name="Lapierre D."/>
            <person name="Masclaux F.G."/>
            <person name="Murat C."/>
            <person name="Morin E."/>
            <person name="Ndikumana S."/>
            <person name="Pagni M."/>
            <person name="Petitpierre D."/>
            <person name="Requena N."/>
            <person name="Rosikiewicz P."/>
            <person name="Riley R."/>
            <person name="Saito K."/>
            <person name="San Clemente H."/>
            <person name="Shapiro H."/>
            <person name="van Tuinen D."/>
            <person name="Becard G."/>
            <person name="Bonfante P."/>
            <person name="Paszkowski U."/>
            <person name="Shachar-Hill Y."/>
            <person name="Young J.P."/>
            <person name="Sanders I.R."/>
            <person name="Henrissat B."/>
            <person name="Rensing S.A."/>
            <person name="Grigoriev I.V."/>
            <person name="Corradi N."/>
            <person name="Roux C."/>
            <person name="Martin F."/>
        </authorList>
    </citation>
    <scope>NUCLEOTIDE SEQUENCE</scope>
    <source>
        <strain evidence="1">DAOM 197198</strain>
    </source>
</reference>
<organism evidence="1">
    <name type="scientific">Rhizophagus irregularis (strain DAOM 181602 / DAOM 197198 / MUCL 43194)</name>
    <name type="common">Arbuscular mycorrhizal fungus</name>
    <name type="synonym">Glomus intraradices</name>
    <dbReference type="NCBI Taxonomy" id="747089"/>
    <lineage>
        <taxon>Eukaryota</taxon>
        <taxon>Fungi</taxon>
        <taxon>Fungi incertae sedis</taxon>
        <taxon>Mucoromycota</taxon>
        <taxon>Glomeromycotina</taxon>
        <taxon>Glomeromycetes</taxon>
        <taxon>Glomerales</taxon>
        <taxon>Glomeraceae</taxon>
        <taxon>Rhizophagus</taxon>
    </lineage>
</organism>
<dbReference type="AlphaFoldDB" id="U9T3E9"/>
<dbReference type="EMBL" id="KI296130">
    <property type="protein sequence ID" value="ESA01897.1"/>
    <property type="molecule type" value="Genomic_DNA"/>
</dbReference>
<name>U9T3E9_RHIID</name>
<gene>
    <name evidence="1" type="ORF">GLOINDRAFT_7048</name>
</gene>
<sequence length="83" mass="9042">MDPNCIAVIENIALAECFGDSWCGLGPIVPLNNGSVTDEHFPCGNKIYQEDNAPSHRSKAASMAACEDAVSMIHTKRYPYQRA</sequence>
<proteinExistence type="predicted"/>
<dbReference type="HOGENOM" id="CLU_2607273_0_0_1"/>
<evidence type="ECO:0000313" key="1">
    <source>
        <dbReference type="EMBL" id="ESA01897.1"/>
    </source>
</evidence>